<dbReference type="RefSeq" id="WP_073154148.1">
    <property type="nucleotide sequence ID" value="NZ_FQVL01000003.1"/>
</dbReference>
<dbReference type="PANTHER" id="PTHR32282:SF32">
    <property type="entry name" value="PENICILLIN-BINDING PROTEIN 2A"/>
    <property type="match status" value="1"/>
</dbReference>
<name>A0A1M4W5E5_9BACL</name>
<dbReference type="GO" id="GO:0009252">
    <property type="term" value="P:peptidoglycan biosynthetic process"/>
    <property type="evidence" value="ECO:0007669"/>
    <property type="project" value="UniProtKB-KW"/>
</dbReference>
<keyword evidence="9" id="KW-0573">Peptidoglycan synthesis</keyword>
<keyword evidence="21" id="KW-1185">Reference proteome</keyword>
<evidence type="ECO:0000313" key="20">
    <source>
        <dbReference type="EMBL" id="SHE76427.1"/>
    </source>
</evidence>
<evidence type="ECO:0000256" key="17">
    <source>
        <dbReference type="SAM" id="Phobius"/>
    </source>
</evidence>
<dbReference type="GO" id="GO:0006508">
    <property type="term" value="P:proteolysis"/>
    <property type="evidence" value="ECO:0007669"/>
    <property type="project" value="UniProtKB-KW"/>
</dbReference>
<evidence type="ECO:0000256" key="8">
    <source>
        <dbReference type="ARBA" id="ARBA00022960"/>
    </source>
</evidence>
<evidence type="ECO:0000256" key="11">
    <source>
        <dbReference type="ARBA" id="ARBA00023136"/>
    </source>
</evidence>
<dbReference type="GO" id="GO:0071555">
    <property type="term" value="P:cell wall organization"/>
    <property type="evidence" value="ECO:0007669"/>
    <property type="project" value="UniProtKB-KW"/>
</dbReference>
<dbReference type="InterPro" id="IPR050396">
    <property type="entry name" value="Glycosyltr_51/Transpeptidase"/>
</dbReference>
<dbReference type="Pfam" id="PF00912">
    <property type="entry name" value="Transgly"/>
    <property type="match status" value="1"/>
</dbReference>
<evidence type="ECO:0000256" key="12">
    <source>
        <dbReference type="ARBA" id="ARBA00023268"/>
    </source>
</evidence>
<keyword evidence="2" id="KW-0121">Carboxypeptidase</keyword>
<dbReference type="Proteomes" id="UP000184476">
    <property type="component" value="Unassembled WGS sequence"/>
</dbReference>
<keyword evidence="3" id="KW-0645">Protease</keyword>
<reference evidence="20 21" key="1">
    <citation type="submission" date="2016-11" db="EMBL/GenBank/DDBJ databases">
        <authorList>
            <person name="Jaros S."/>
            <person name="Januszkiewicz K."/>
            <person name="Wedrychowicz H."/>
        </authorList>
    </citation>
    <scope>NUCLEOTIDE SEQUENCE [LARGE SCALE GENOMIC DNA]</scope>
    <source>
        <strain evidence="20 21">DSM 44666</strain>
    </source>
</reference>
<dbReference type="Pfam" id="PF00905">
    <property type="entry name" value="Transpeptidase"/>
    <property type="match status" value="1"/>
</dbReference>
<keyword evidence="13" id="KW-0961">Cell wall biogenesis/degradation</keyword>
<evidence type="ECO:0000256" key="15">
    <source>
        <dbReference type="ARBA" id="ARBA00049902"/>
    </source>
</evidence>
<dbReference type="InterPro" id="IPR001460">
    <property type="entry name" value="PCN-bd_Tpept"/>
</dbReference>
<dbReference type="InterPro" id="IPR001264">
    <property type="entry name" value="Glyco_trans_51"/>
</dbReference>
<keyword evidence="4" id="KW-0328">Glycosyltransferase</keyword>
<dbReference type="GO" id="GO:0009002">
    <property type="term" value="F:serine-type D-Ala-D-Ala carboxypeptidase activity"/>
    <property type="evidence" value="ECO:0007669"/>
    <property type="project" value="UniProtKB-EC"/>
</dbReference>
<dbReference type="SUPFAM" id="SSF56601">
    <property type="entry name" value="beta-lactamase/transpeptidase-like"/>
    <property type="match status" value="1"/>
</dbReference>
<dbReference type="GO" id="GO:0008658">
    <property type="term" value="F:penicillin binding"/>
    <property type="evidence" value="ECO:0007669"/>
    <property type="project" value="InterPro"/>
</dbReference>
<evidence type="ECO:0000256" key="3">
    <source>
        <dbReference type="ARBA" id="ARBA00022670"/>
    </source>
</evidence>
<keyword evidence="8" id="KW-0133">Cell shape</keyword>
<dbReference type="InterPro" id="IPR012338">
    <property type="entry name" value="Beta-lactam/transpept-like"/>
</dbReference>
<keyword evidence="10 17" id="KW-1133">Transmembrane helix</keyword>
<dbReference type="Gene3D" id="3.40.710.10">
    <property type="entry name" value="DD-peptidase/beta-lactamase superfamily"/>
    <property type="match status" value="2"/>
</dbReference>
<evidence type="ECO:0000256" key="16">
    <source>
        <dbReference type="SAM" id="MobiDB-lite"/>
    </source>
</evidence>
<feature type="transmembrane region" description="Helical" evidence="17">
    <location>
        <begin position="34"/>
        <end position="56"/>
    </location>
</feature>
<protein>
    <submittedName>
        <fullName evidence="20">Penicillin-binding protein 2A</fullName>
    </submittedName>
</protein>
<dbReference type="GO" id="GO:0016020">
    <property type="term" value="C:membrane"/>
    <property type="evidence" value="ECO:0007669"/>
    <property type="project" value="UniProtKB-SubCell"/>
</dbReference>
<evidence type="ECO:0000313" key="21">
    <source>
        <dbReference type="Proteomes" id="UP000184476"/>
    </source>
</evidence>
<evidence type="ECO:0000256" key="7">
    <source>
        <dbReference type="ARBA" id="ARBA00022801"/>
    </source>
</evidence>
<evidence type="ECO:0000256" key="9">
    <source>
        <dbReference type="ARBA" id="ARBA00022984"/>
    </source>
</evidence>
<dbReference type="EMBL" id="FQVL01000003">
    <property type="protein sequence ID" value="SHE76427.1"/>
    <property type="molecule type" value="Genomic_DNA"/>
</dbReference>
<dbReference type="PANTHER" id="PTHR32282">
    <property type="entry name" value="BINDING PROTEIN TRANSPEPTIDASE, PUTATIVE-RELATED"/>
    <property type="match status" value="1"/>
</dbReference>
<evidence type="ECO:0000256" key="2">
    <source>
        <dbReference type="ARBA" id="ARBA00022645"/>
    </source>
</evidence>
<keyword evidence="6 17" id="KW-0812">Transmembrane</keyword>
<evidence type="ECO:0000256" key="4">
    <source>
        <dbReference type="ARBA" id="ARBA00022676"/>
    </source>
</evidence>
<feature type="domain" description="Glycosyl transferase family 51" evidence="19">
    <location>
        <begin position="80"/>
        <end position="263"/>
    </location>
</feature>
<evidence type="ECO:0000256" key="6">
    <source>
        <dbReference type="ARBA" id="ARBA00022692"/>
    </source>
</evidence>
<feature type="region of interest" description="Disordered" evidence="16">
    <location>
        <begin position="1"/>
        <end position="25"/>
    </location>
</feature>
<evidence type="ECO:0000256" key="13">
    <source>
        <dbReference type="ARBA" id="ARBA00023316"/>
    </source>
</evidence>
<evidence type="ECO:0000259" key="19">
    <source>
        <dbReference type="Pfam" id="PF00912"/>
    </source>
</evidence>
<dbReference type="SUPFAM" id="SSF53955">
    <property type="entry name" value="Lysozyme-like"/>
    <property type="match status" value="1"/>
</dbReference>
<dbReference type="GO" id="GO:0008360">
    <property type="term" value="P:regulation of cell shape"/>
    <property type="evidence" value="ECO:0007669"/>
    <property type="project" value="UniProtKB-KW"/>
</dbReference>
<dbReference type="InterPro" id="IPR036950">
    <property type="entry name" value="PBP_transglycosylase"/>
</dbReference>
<dbReference type="InterPro" id="IPR023346">
    <property type="entry name" value="Lysozyme-like_dom_sf"/>
</dbReference>
<evidence type="ECO:0000256" key="10">
    <source>
        <dbReference type="ARBA" id="ARBA00022989"/>
    </source>
</evidence>
<proteinExistence type="predicted"/>
<keyword evidence="7" id="KW-0378">Hydrolase</keyword>
<organism evidence="20 21">
    <name type="scientific">Seinonella peptonophila</name>
    <dbReference type="NCBI Taxonomy" id="112248"/>
    <lineage>
        <taxon>Bacteria</taxon>
        <taxon>Bacillati</taxon>
        <taxon>Bacillota</taxon>
        <taxon>Bacilli</taxon>
        <taxon>Bacillales</taxon>
        <taxon>Thermoactinomycetaceae</taxon>
        <taxon>Seinonella</taxon>
    </lineage>
</organism>
<dbReference type="GO" id="GO:0030288">
    <property type="term" value="C:outer membrane-bounded periplasmic space"/>
    <property type="evidence" value="ECO:0007669"/>
    <property type="project" value="TreeGrafter"/>
</dbReference>
<dbReference type="AlphaFoldDB" id="A0A1M4W5E5"/>
<evidence type="ECO:0000259" key="18">
    <source>
        <dbReference type="Pfam" id="PF00905"/>
    </source>
</evidence>
<comment type="catalytic activity">
    <reaction evidence="14">
        <text>Preferential cleavage: (Ac)2-L-Lys-D-Ala-|-D-Ala. Also transpeptidation of peptidyl-alanyl moieties that are N-acyl substituents of D-alanine.</text>
        <dbReference type="EC" id="3.4.16.4"/>
    </reaction>
</comment>
<dbReference type="GO" id="GO:0008955">
    <property type="term" value="F:peptidoglycan glycosyltransferase activity"/>
    <property type="evidence" value="ECO:0007669"/>
    <property type="project" value="UniProtKB-EC"/>
</dbReference>
<sequence>MYRDNRTSPTLNQKLPPRSRTRKHQPRMFDQNKIWIWTGSAMILFFLTITLSITFISAQTIPLDKVGKVDFSSVIYDQQNNVISKIGAQRNEYISMKQIMKLNPMLPKAFVKVEDERFYEHSGVDYWGFLRAIWKNILAFGKSEGASTITMQVARNVVLEDRQKSYFRKLKEIKVASSLEEEFGKDKILETYLNYISFGNQVKGIQMAAKIYFGKDLTKNRLDPQEIALLAGLPKAPYGYDPYGTDEQKHKSLLRRNVVLAKMAEDSTLPPLISQQEKERLQKTSLGVNPKFLKQYTRTSSFSAYQNLVRKEITERYDLTETELENEGYRIITGINAPLQLNIENTMKNKSLFTTPEQTVMLNGGIILIHPQSGLIRAIVGGKEYKTGDINWALKKMQPGTSLRPLTLYAPTIAYRGMNEKTILSNKKMLGDAIVNQEIDPIKTLMLTSDRLYDRVNLTNKKLGIIFPSDSEKRELWLGNNIVMNAKQLAEAYTVFPNYGKRSSVHAVIAVYDKAGNIIHPKKNQSINASGNQETVFNPQTSMNTTRILQRTAQKSVPSLSKKQWLAGVAGKTLGEDPGWFIGFTPNLIAAVVVVNDSDRSNHSKVEIDEKLSSQLFKQIIQTSIKHIRPPRTFTPPQGIFIK</sequence>
<keyword evidence="5" id="KW-0808">Transferase</keyword>
<evidence type="ECO:0000256" key="5">
    <source>
        <dbReference type="ARBA" id="ARBA00022679"/>
    </source>
</evidence>
<keyword evidence="1" id="KW-1003">Cell membrane</keyword>
<dbReference type="Gene3D" id="1.10.3810.10">
    <property type="entry name" value="Biosynthetic peptidoglycan transglycosylase-like"/>
    <property type="match status" value="1"/>
</dbReference>
<dbReference type="STRING" id="112248.SAMN05444392_10344"/>
<comment type="catalytic activity">
    <reaction evidence="15">
        <text>[GlcNAc-(1-&gt;4)-Mur2Ac(oyl-L-Ala-gamma-D-Glu-L-Lys-D-Ala-D-Ala)](n)-di-trans,octa-cis-undecaprenyl diphosphate + beta-D-GlcNAc-(1-&gt;4)-Mur2Ac(oyl-L-Ala-gamma-D-Glu-L-Lys-D-Ala-D-Ala)-di-trans,octa-cis-undecaprenyl diphosphate = [GlcNAc-(1-&gt;4)-Mur2Ac(oyl-L-Ala-gamma-D-Glu-L-Lys-D-Ala-D-Ala)](n+1)-di-trans,octa-cis-undecaprenyl diphosphate + di-trans,octa-cis-undecaprenyl diphosphate + H(+)</text>
        <dbReference type="Rhea" id="RHEA:23708"/>
        <dbReference type="Rhea" id="RHEA-COMP:9602"/>
        <dbReference type="Rhea" id="RHEA-COMP:9603"/>
        <dbReference type="ChEBI" id="CHEBI:15378"/>
        <dbReference type="ChEBI" id="CHEBI:58405"/>
        <dbReference type="ChEBI" id="CHEBI:60033"/>
        <dbReference type="ChEBI" id="CHEBI:78435"/>
        <dbReference type="EC" id="2.4.99.28"/>
    </reaction>
</comment>
<gene>
    <name evidence="20" type="ORF">SAMN05444392_10344</name>
</gene>
<keyword evidence="11 17" id="KW-0472">Membrane</keyword>
<feature type="domain" description="Penicillin-binding protein transpeptidase" evidence="18">
    <location>
        <begin position="465"/>
        <end position="606"/>
    </location>
</feature>
<evidence type="ECO:0000256" key="1">
    <source>
        <dbReference type="ARBA" id="ARBA00022475"/>
    </source>
</evidence>
<accession>A0A1M4W5E5</accession>
<keyword evidence="12" id="KW-0511">Multifunctional enzyme</keyword>
<evidence type="ECO:0000256" key="14">
    <source>
        <dbReference type="ARBA" id="ARBA00034000"/>
    </source>
</evidence>